<proteinExistence type="predicted"/>
<evidence type="ECO:0000313" key="1">
    <source>
        <dbReference type="EMBL" id="MCW0399335.1"/>
    </source>
</evidence>
<organism evidence="1 2">
    <name type="scientific">Xanthomonas sacchari</name>
    <dbReference type="NCBI Taxonomy" id="56458"/>
    <lineage>
        <taxon>Bacteria</taxon>
        <taxon>Pseudomonadati</taxon>
        <taxon>Pseudomonadota</taxon>
        <taxon>Gammaproteobacteria</taxon>
        <taxon>Lysobacterales</taxon>
        <taxon>Lysobacteraceae</taxon>
        <taxon>Xanthomonas</taxon>
    </lineage>
</organism>
<sequence length="90" mass="9308">MSLATTSDLVEVTLFLPPSGNVAGIAHLNNPLKASARPIARATLLVGAETDIAVTFPTKLTAAQLQTLLDAMKTFHAAIVRAEQQIAAGA</sequence>
<gene>
    <name evidence="1" type="ORF">NB700_001891</name>
</gene>
<evidence type="ECO:0000313" key="2">
    <source>
        <dbReference type="Proteomes" id="UP001320843"/>
    </source>
</evidence>
<dbReference type="EMBL" id="JANFWR010000010">
    <property type="protein sequence ID" value="MCW0399335.1"/>
    <property type="molecule type" value="Genomic_DNA"/>
</dbReference>
<comment type="caution">
    <text evidence="1">The sequence shown here is derived from an EMBL/GenBank/DDBJ whole genome shotgun (WGS) entry which is preliminary data.</text>
</comment>
<keyword evidence="2" id="KW-1185">Reference proteome</keyword>
<dbReference type="Proteomes" id="UP001320843">
    <property type="component" value="Unassembled WGS sequence"/>
</dbReference>
<protein>
    <submittedName>
        <fullName evidence="1">Uncharacterized protein</fullName>
    </submittedName>
</protein>
<dbReference type="RefSeq" id="WP_267122747.1">
    <property type="nucleotide sequence ID" value="NZ_JANFWR010000010.1"/>
</dbReference>
<reference evidence="1 2" key="1">
    <citation type="submission" date="2022-06" db="EMBL/GenBank/DDBJ databases">
        <title>Dynamics of rice microbiomes reveals core vertical transmitted seed endophytes.</title>
        <authorList>
            <person name="Liao K."/>
            <person name="Zhang X."/>
        </authorList>
    </citation>
    <scope>NUCLEOTIDE SEQUENCE [LARGE SCALE GENOMIC DNA]</scope>
    <source>
        <strain evidence="1 2">YT10-10-1</strain>
    </source>
</reference>
<accession>A0ABT3DV08</accession>
<name>A0ABT3DV08_9XANT</name>